<comment type="caution">
    <text evidence="4">The sequence shown here is derived from an EMBL/GenBank/DDBJ whole genome shotgun (WGS) entry which is preliminary data.</text>
</comment>
<dbReference type="InterPro" id="IPR036179">
    <property type="entry name" value="Ig-like_dom_sf"/>
</dbReference>
<gene>
    <name evidence="4" type="ORF">COCON_G00093000</name>
</gene>
<evidence type="ECO:0000313" key="5">
    <source>
        <dbReference type="Proteomes" id="UP001152803"/>
    </source>
</evidence>
<dbReference type="EMBL" id="JAFJMO010000006">
    <property type="protein sequence ID" value="KAJ8274675.1"/>
    <property type="molecule type" value="Genomic_DNA"/>
</dbReference>
<feature type="chain" id="PRO_5040439288" description="Immunoglobulin V-set domain-containing protein" evidence="3">
    <location>
        <begin position="24"/>
        <end position="262"/>
    </location>
</feature>
<dbReference type="OrthoDB" id="8917091at2759"/>
<protein>
    <recommendedName>
        <fullName evidence="6">Immunoglobulin V-set domain-containing protein</fullName>
    </recommendedName>
</protein>
<feature type="transmembrane region" description="Helical" evidence="2">
    <location>
        <begin position="148"/>
        <end position="171"/>
    </location>
</feature>
<evidence type="ECO:0008006" key="6">
    <source>
        <dbReference type="Google" id="ProtNLM"/>
    </source>
</evidence>
<dbReference type="AlphaFoldDB" id="A0A9Q1DLD4"/>
<feature type="compositionally biased region" description="Polar residues" evidence="1">
    <location>
        <begin position="235"/>
        <end position="244"/>
    </location>
</feature>
<evidence type="ECO:0000256" key="3">
    <source>
        <dbReference type="SAM" id="SignalP"/>
    </source>
</evidence>
<evidence type="ECO:0000256" key="2">
    <source>
        <dbReference type="SAM" id="Phobius"/>
    </source>
</evidence>
<proteinExistence type="predicted"/>
<dbReference type="Gene3D" id="2.60.40.10">
    <property type="entry name" value="Immunoglobulins"/>
    <property type="match status" value="1"/>
</dbReference>
<sequence>MGHFVKLYMVLLLLIFFTDDLQAKYIRGTKGKNVTIPFTLQLNNSLTLKYVSLYKDRSKIEESNKEAQDTRRSFSLTSHEAILYISNLSTTDEGKYYVSLYYNELTGKVIESNTTFLQIAMEEHTTVSTPTSNQTWSVTSTTSPHGSFVYIPIIAGIVVCIMILFTLLLGWQYLTYNKSRDCQHSHQEQSPQGSSPKCEVKREASSSVEYNVLDFPRRPRGKEGDRRSFPPPQPQESVEYSSITFFHGPHGAGGAVSPPRGQ</sequence>
<reference evidence="4" key="1">
    <citation type="journal article" date="2023" name="Science">
        <title>Genome structures resolve the early diversification of teleost fishes.</title>
        <authorList>
            <person name="Parey E."/>
            <person name="Louis A."/>
            <person name="Montfort J."/>
            <person name="Bouchez O."/>
            <person name="Roques C."/>
            <person name="Iampietro C."/>
            <person name="Lluch J."/>
            <person name="Castinel A."/>
            <person name="Donnadieu C."/>
            <person name="Desvignes T."/>
            <person name="Floi Bucao C."/>
            <person name="Jouanno E."/>
            <person name="Wen M."/>
            <person name="Mejri S."/>
            <person name="Dirks R."/>
            <person name="Jansen H."/>
            <person name="Henkel C."/>
            <person name="Chen W.J."/>
            <person name="Zahm M."/>
            <person name="Cabau C."/>
            <person name="Klopp C."/>
            <person name="Thompson A.W."/>
            <person name="Robinson-Rechavi M."/>
            <person name="Braasch I."/>
            <person name="Lecointre G."/>
            <person name="Bobe J."/>
            <person name="Postlethwait J.H."/>
            <person name="Berthelot C."/>
            <person name="Roest Crollius H."/>
            <person name="Guiguen Y."/>
        </authorList>
    </citation>
    <scope>NUCLEOTIDE SEQUENCE</scope>
    <source>
        <strain evidence="4">Concon-B</strain>
    </source>
</reference>
<keyword evidence="5" id="KW-1185">Reference proteome</keyword>
<feature type="region of interest" description="Disordered" evidence="1">
    <location>
        <begin position="184"/>
        <end position="262"/>
    </location>
</feature>
<keyword evidence="2" id="KW-0812">Transmembrane</keyword>
<name>A0A9Q1DLD4_CONCO</name>
<feature type="signal peptide" evidence="3">
    <location>
        <begin position="1"/>
        <end position="23"/>
    </location>
</feature>
<evidence type="ECO:0000256" key="1">
    <source>
        <dbReference type="SAM" id="MobiDB-lite"/>
    </source>
</evidence>
<keyword evidence="2" id="KW-1133">Transmembrane helix</keyword>
<feature type="compositionally biased region" description="Basic and acidic residues" evidence="1">
    <location>
        <begin position="215"/>
        <end position="228"/>
    </location>
</feature>
<dbReference type="Proteomes" id="UP001152803">
    <property type="component" value="Unassembled WGS sequence"/>
</dbReference>
<organism evidence="4 5">
    <name type="scientific">Conger conger</name>
    <name type="common">Conger eel</name>
    <name type="synonym">Muraena conger</name>
    <dbReference type="NCBI Taxonomy" id="82655"/>
    <lineage>
        <taxon>Eukaryota</taxon>
        <taxon>Metazoa</taxon>
        <taxon>Chordata</taxon>
        <taxon>Craniata</taxon>
        <taxon>Vertebrata</taxon>
        <taxon>Euteleostomi</taxon>
        <taxon>Actinopterygii</taxon>
        <taxon>Neopterygii</taxon>
        <taxon>Teleostei</taxon>
        <taxon>Anguilliformes</taxon>
        <taxon>Congridae</taxon>
        <taxon>Conger</taxon>
    </lineage>
</organism>
<dbReference type="InterPro" id="IPR013783">
    <property type="entry name" value="Ig-like_fold"/>
</dbReference>
<keyword evidence="2" id="KW-0472">Membrane</keyword>
<accession>A0A9Q1DLD4</accession>
<evidence type="ECO:0000313" key="4">
    <source>
        <dbReference type="EMBL" id="KAJ8274675.1"/>
    </source>
</evidence>
<keyword evidence="3" id="KW-0732">Signal</keyword>
<dbReference type="SUPFAM" id="SSF48726">
    <property type="entry name" value="Immunoglobulin"/>
    <property type="match status" value="1"/>
</dbReference>